<dbReference type="SUPFAM" id="SSF53335">
    <property type="entry name" value="S-adenosyl-L-methionine-dependent methyltransferases"/>
    <property type="match status" value="1"/>
</dbReference>
<organism evidence="12 13">
    <name type="scientific">Eimeria acervulina</name>
    <name type="common">Coccidian parasite</name>
    <dbReference type="NCBI Taxonomy" id="5801"/>
    <lineage>
        <taxon>Eukaryota</taxon>
        <taxon>Sar</taxon>
        <taxon>Alveolata</taxon>
        <taxon>Apicomplexa</taxon>
        <taxon>Conoidasida</taxon>
        <taxon>Coccidia</taxon>
        <taxon>Eucoccidiorida</taxon>
        <taxon>Eimeriorina</taxon>
        <taxon>Eimeriidae</taxon>
        <taxon>Eimeria</taxon>
    </lineage>
</organism>
<keyword evidence="5 9" id="KW-0949">S-adenosyl-L-methionine</keyword>
<feature type="compositionally biased region" description="Basic and acidic residues" evidence="10">
    <location>
        <begin position="417"/>
        <end position="428"/>
    </location>
</feature>
<dbReference type="GO" id="GO:0002939">
    <property type="term" value="P:tRNA N1-guanine methylation"/>
    <property type="evidence" value="ECO:0007669"/>
    <property type="project" value="TreeGrafter"/>
</dbReference>
<dbReference type="InterPro" id="IPR030382">
    <property type="entry name" value="MeTrfase_TRM5/TYW2"/>
</dbReference>
<feature type="region of interest" description="Disordered" evidence="10">
    <location>
        <begin position="703"/>
        <end position="724"/>
    </location>
</feature>
<feature type="region of interest" description="Disordered" evidence="10">
    <location>
        <begin position="305"/>
        <end position="334"/>
    </location>
</feature>
<name>U6GFX5_EIMAC</name>
<dbReference type="PANTHER" id="PTHR23245:SF36">
    <property type="entry name" value="TRNA (GUANINE(37)-N1)-METHYLTRANSFERASE"/>
    <property type="match status" value="1"/>
</dbReference>
<dbReference type="Gene3D" id="3.40.50.150">
    <property type="entry name" value="Vaccinia Virus protein VP39"/>
    <property type="match status" value="1"/>
</dbReference>
<feature type="compositionally biased region" description="Basic residues" evidence="10">
    <location>
        <begin position="135"/>
        <end position="148"/>
    </location>
</feature>
<sequence length="808" mass="87979">MPKGTAQIRCLHRSCCDSTGSALQTAAAAVAVRSKTPQAQAFRRGNASFLVAEGAAGYGRRKTTTRCLRVAAAAACAASLLQQQQQTWLRTRSSSSSTAFIVSPSVAGSDCPLLVALASDASESAATHVQQQQQHRQHQQPQKWHHQRPPFAGKMRPGCMPLLGEEAAADNPDKAAAAGEAAAAAASTGMPSEEAEVAAAPEKGRLKSAACAASLLQQQQQTWLRTRSSSSSTAFIVSPSVAGSDCPLLVALASDASESAATHVQQQQQHRQHQQPQKWHHQRPPFAGKMRPGCMPLLGKEAAADNPDKAAAAGEGAAAAASTGMPSEEAEVAAAPEGGEFVKLDKASFCKHEEATCLRVPLHQLQELSKALRKYLFKRRNLRPVIADTFEISQQEESQQQGQQEQPMEAQQQEQPEMQKQHQQEREGEVLHKGKLEGLPDLLQSLLKERGIQVFRHRVFLGYENLSVLECLAALLPEGVETPHRFECVGHIAHLNLPASLLKFKYAIGQVVLDKHPQLRTVVLKTGIGPKWRELQFELIAGEAAYVAKVKESDLVFEVDYAKAFWNSRLSCERQRITATIPRHAVVCKRQFLAEALCVASAAAEVAALTVKAYGLASSQVGNLVEVHNQDARDFLRSQAQPAAIAALLQKRMQAGETPSKAEGAIEQKKNNQQGADEVHVLMNLPELAIEFLDVFPGLFNESEPHPKRHRPDEEALSSNAATGESTHISKWRVHCYAFCRDPNPEHELKPRVEAALGCWPEPVEILEVRDVAPHKRMYCLTFDLPLALLRGEYGSNTRKAAAEPAPQ</sequence>
<feature type="compositionally biased region" description="Low complexity" evidence="10">
    <location>
        <begin position="395"/>
        <end position="416"/>
    </location>
</feature>
<accession>U6GFX5</accession>
<dbReference type="PROSITE" id="PS51684">
    <property type="entry name" value="SAM_MT_TRM5_TYW2"/>
    <property type="match status" value="1"/>
</dbReference>
<comment type="catalytic activity">
    <reaction evidence="8 9">
        <text>guanosine(37) in tRNA + S-adenosyl-L-methionine = N(1)-methylguanosine(37) in tRNA + S-adenosyl-L-homocysteine + H(+)</text>
        <dbReference type="Rhea" id="RHEA:36899"/>
        <dbReference type="Rhea" id="RHEA-COMP:10145"/>
        <dbReference type="Rhea" id="RHEA-COMP:10147"/>
        <dbReference type="ChEBI" id="CHEBI:15378"/>
        <dbReference type="ChEBI" id="CHEBI:57856"/>
        <dbReference type="ChEBI" id="CHEBI:59789"/>
        <dbReference type="ChEBI" id="CHEBI:73542"/>
        <dbReference type="ChEBI" id="CHEBI:74269"/>
        <dbReference type="EC" id="2.1.1.228"/>
    </reaction>
</comment>
<keyword evidence="9" id="KW-0539">Nucleus</keyword>
<dbReference type="EMBL" id="HG670875">
    <property type="protein sequence ID" value="CDI78482.1"/>
    <property type="molecule type" value="Genomic_DNA"/>
</dbReference>
<keyword evidence="3 9" id="KW-0489">Methyltransferase</keyword>
<keyword evidence="13" id="KW-1185">Reference proteome</keyword>
<evidence type="ECO:0000313" key="12">
    <source>
        <dbReference type="EMBL" id="CDI78482.1"/>
    </source>
</evidence>
<feature type="compositionally biased region" description="Low complexity" evidence="10">
    <location>
        <begin position="309"/>
        <end position="321"/>
    </location>
</feature>
<evidence type="ECO:0000259" key="11">
    <source>
        <dbReference type="PROSITE" id="PS51684"/>
    </source>
</evidence>
<dbReference type="VEuPathDB" id="ToxoDB:EAH_00034010"/>
<dbReference type="InterPro" id="IPR025792">
    <property type="entry name" value="tRNA_Gua_MeTrfase_euk"/>
</dbReference>
<comment type="subunit">
    <text evidence="9">Monomer.</text>
</comment>
<feature type="domain" description="SAM-dependent methyltransferase TRM5/TYW2-type" evidence="11">
    <location>
        <begin position="486"/>
        <end position="787"/>
    </location>
</feature>
<dbReference type="InterPro" id="IPR056744">
    <property type="entry name" value="TRM5/TYW2-like_N"/>
</dbReference>
<keyword evidence="4 9" id="KW-0808">Transferase</keyword>
<evidence type="ECO:0000256" key="9">
    <source>
        <dbReference type="HAMAP-Rule" id="MF_03152"/>
    </source>
</evidence>
<feature type="compositionally biased region" description="Basic and acidic residues" evidence="10">
    <location>
        <begin position="703"/>
        <end position="714"/>
    </location>
</feature>
<evidence type="ECO:0000256" key="5">
    <source>
        <dbReference type="ARBA" id="ARBA00022691"/>
    </source>
</evidence>
<comment type="function">
    <text evidence="9">Specifically methylates the N1 position of guanosine-37 in various cytoplasmic and mitochondrial tRNAs. Methylation is not dependent on the nature of the nucleoside 5' of the target nucleoside. This is the first step in the biosynthesis of wybutosine (yW), a modified base adjacent to the anticodon of tRNAs and required for accurate decoding.</text>
</comment>
<dbReference type="RefSeq" id="XP_013251289.1">
    <property type="nucleotide sequence ID" value="XM_013395835.1"/>
</dbReference>
<feature type="binding site" evidence="9">
    <location>
        <position position="684"/>
    </location>
    <ligand>
        <name>S-adenosyl-L-methionine</name>
        <dbReference type="ChEBI" id="CHEBI:59789"/>
    </ligand>
</feature>
<evidence type="ECO:0000256" key="6">
    <source>
        <dbReference type="ARBA" id="ARBA00022694"/>
    </source>
</evidence>
<comment type="similarity">
    <text evidence="1">Belongs to the class I-like SAM-binding methyltransferase superfamily. TRM5/TYW2 family.</text>
</comment>
<evidence type="ECO:0000256" key="8">
    <source>
        <dbReference type="ARBA" id="ARBA00047783"/>
    </source>
</evidence>
<dbReference type="Gene3D" id="3.30.300.110">
    <property type="entry name" value="Met-10+ protein-like domains"/>
    <property type="match status" value="1"/>
</dbReference>
<keyword evidence="2 9" id="KW-0963">Cytoplasm</keyword>
<evidence type="ECO:0000256" key="1">
    <source>
        <dbReference type="ARBA" id="ARBA00009775"/>
    </source>
</evidence>
<evidence type="ECO:0000256" key="10">
    <source>
        <dbReference type="SAM" id="MobiDB-lite"/>
    </source>
</evidence>
<dbReference type="GeneID" id="25271471"/>
<gene>
    <name evidence="12" type="ORF">EAH_00034010</name>
</gene>
<dbReference type="Proteomes" id="UP000018050">
    <property type="component" value="Unassembled WGS sequence"/>
</dbReference>
<feature type="binding site" evidence="9">
    <location>
        <position position="574"/>
    </location>
    <ligand>
        <name>S-adenosyl-L-methionine</name>
        <dbReference type="ChEBI" id="CHEBI:59789"/>
    </ligand>
</feature>
<dbReference type="GO" id="GO:0005759">
    <property type="term" value="C:mitochondrial matrix"/>
    <property type="evidence" value="ECO:0007669"/>
    <property type="project" value="UniProtKB-SubCell"/>
</dbReference>
<feature type="compositionally biased region" description="Low complexity" evidence="10">
    <location>
        <begin position="165"/>
        <end position="186"/>
    </location>
</feature>
<dbReference type="Pfam" id="PF25133">
    <property type="entry name" value="TYW2_N_2"/>
    <property type="match status" value="1"/>
</dbReference>
<reference evidence="12" key="1">
    <citation type="submission" date="2013-10" db="EMBL/GenBank/DDBJ databases">
        <title>Genomic analysis of the causative agents of coccidiosis in chickens.</title>
        <authorList>
            <person name="Reid A.J."/>
            <person name="Blake D."/>
            <person name="Billington K."/>
            <person name="Browne H."/>
            <person name="Dunn M."/>
            <person name="Hung S."/>
            <person name="Kawahara F."/>
            <person name="Miranda-Saavedra D."/>
            <person name="Mourier T."/>
            <person name="Nagra H."/>
            <person name="Otto T.D."/>
            <person name="Rawlings N."/>
            <person name="Sanchez A."/>
            <person name="Sanders M."/>
            <person name="Subramaniam C."/>
            <person name="Tay Y."/>
            <person name="Dear P."/>
            <person name="Doerig C."/>
            <person name="Gruber A."/>
            <person name="Parkinson J."/>
            <person name="Shirley M."/>
            <person name="Wan K.L."/>
            <person name="Berriman M."/>
            <person name="Tomley F."/>
            <person name="Pain A."/>
        </authorList>
    </citation>
    <scope>NUCLEOTIDE SEQUENCE</scope>
    <source>
        <strain evidence="12">Houghton</strain>
    </source>
</reference>
<dbReference type="EC" id="2.1.1.228" evidence="9"/>
<dbReference type="PANTHER" id="PTHR23245">
    <property type="entry name" value="TRNA METHYLTRANSFERASE"/>
    <property type="match status" value="1"/>
</dbReference>
<evidence type="ECO:0000313" key="13">
    <source>
        <dbReference type="Proteomes" id="UP000018050"/>
    </source>
</evidence>
<dbReference type="GO" id="GO:0005634">
    <property type="term" value="C:nucleus"/>
    <property type="evidence" value="ECO:0007669"/>
    <property type="project" value="UniProtKB-SubCell"/>
</dbReference>
<feature type="region of interest" description="Disordered" evidence="10">
    <location>
        <begin position="124"/>
        <end position="194"/>
    </location>
</feature>
<dbReference type="HAMAP" id="MF_03152">
    <property type="entry name" value="TRM5"/>
    <property type="match status" value="1"/>
</dbReference>
<dbReference type="InterPro" id="IPR029063">
    <property type="entry name" value="SAM-dependent_MTases_sf"/>
</dbReference>
<dbReference type="OrthoDB" id="408788at2759"/>
<evidence type="ECO:0000256" key="7">
    <source>
        <dbReference type="ARBA" id="ARBA00023128"/>
    </source>
</evidence>
<feature type="binding site" evidence="9">
    <location>
        <begin position="631"/>
        <end position="632"/>
    </location>
    <ligand>
        <name>S-adenosyl-L-methionine</name>
        <dbReference type="ChEBI" id="CHEBI:59789"/>
    </ligand>
</feature>
<comment type="similarity">
    <text evidence="9">Belongs to the TRM5 / TYW2 family.</text>
</comment>
<comment type="caution">
    <text evidence="9">Lacks conserved residue(s) required for the propagation of feature annotation.</text>
</comment>
<comment type="subcellular location">
    <subcellularLocation>
        <location evidence="9">Mitochondrion matrix</location>
    </subcellularLocation>
    <subcellularLocation>
        <location evidence="9">Nucleus</location>
    </subcellularLocation>
    <subcellularLocation>
        <location evidence="9">Cytoplasm</location>
    </subcellularLocation>
    <text evidence="9">Predominantly in the mitochondria and in the nucleus.</text>
</comment>
<feature type="region of interest" description="Disordered" evidence="10">
    <location>
        <begin position="394"/>
        <end position="428"/>
    </location>
</feature>
<evidence type="ECO:0000256" key="2">
    <source>
        <dbReference type="ARBA" id="ARBA00022490"/>
    </source>
</evidence>
<dbReference type="GO" id="GO:0052906">
    <property type="term" value="F:tRNA (guanine(37)-N1)-methyltransferase activity"/>
    <property type="evidence" value="ECO:0007669"/>
    <property type="project" value="UniProtKB-UniRule"/>
</dbReference>
<keyword evidence="7 9" id="KW-0496">Mitochondrion</keyword>
<proteinExistence type="inferred from homology"/>
<feature type="compositionally biased region" description="Basic residues" evidence="10">
    <location>
        <begin position="270"/>
        <end position="283"/>
    </location>
</feature>
<evidence type="ECO:0000256" key="3">
    <source>
        <dbReference type="ARBA" id="ARBA00022603"/>
    </source>
</evidence>
<feature type="region of interest" description="Disordered" evidence="10">
    <location>
        <begin position="259"/>
        <end position="284"/>
    </location>
</feature>
<dbReference type="OMA" id="EVHNQDA"/>
<protein>
    <recommendedName>
        <fullName evidence="9">tRNA (guanine(37)-N1)-methyltransferase</fullName>
        <ecNumber evidence="9">2.1.1.228</ecNumber>
    </recommendedName>
    <alternativeName>
        <fullName evidence="9">M1G-methyltransferase</fullName>
    </alternativeName>
    <alternativeName>
        <fullName evidence="9">tRNA [GM37] methyltransferase</fullName>
    </alternativeName>
    <alternativeName>
        <fullName evidence="9">tRNA methyltransferase 5 homolog</fullName>
    </alternativeName>
</protein>
<keyword evidence="6 9" id="KW-0819">tRNA processing</keyword>
<dbReference type="FunFam" id="3.30.300.110:FF:000001">
    <property type="entry name" value="tRNA (guanine(37)-N1)-methyltransferase"/>
    <property type="match status" value="1"/>
</dbReference>
<reference evidence="12" key="2">
    <citation type="submission" date="2013-10" db="EMBL/GenBank/DDBJ databases">
        <authorList>
            <person name="Aslett M."/>
        </authorList>
    </citation>
    <scope>NUCLEOTIDE SEQUENCE</scope>
    <source>
        <strain evidence="12">Houghton</strain>
    </source>
</reference>
<evidence type="ECO:0000256" key="4">
    <source>
        <dbReference type="ARBA" id="ARBA00022679"/>
    </source>
</evidence>
<dbReference type="GO" id="GO:0070901">
    <property type="term" value="P:mitochondrial tRNA methylation"/>
    <property type="evidence" value="ECO:0007669"/>
    <property type="project" value="UniProtKB-ARBA"/>
</dbReference>
<dbReference type="AlphaFoldDB" id="U6GFX5"/>